<sequence>MAVVDKQLAGELWYHGLLPREDIKMMLRNNGDFLVRTTEPVAGKPRALVLSVMVKQELEDEGIKHFVITVLPSGKVMIEKYAFESVTSMVEYHLKKKDSLTKSNGSCGTTDVLPNRQMEVSCWRQLQTASLAPQLFDRKQEIEGPCGSQLYLTRSLQKDGLQTSVTVPVWRGKGDIADCTSYMPIRLLCHTMKVFERVLSEENCQRFTQSVRFCEGLQHYKCHPCCPHSSGETSREEPQCASCFSRSREVPHELLCMSMRSHRVPEEYVRWTKLLYAKPTSVVRCAVGTRRPFPGQVGVHQGSSLSPLLFILCMDTITKEIQKQHPWTLLFANDVMLASESRDDLQKQAQSWKDRLQPYGLRPNTSKTEYSAECGPRIEDGSICVDGTELNKMKWKMAAGVLCDKKVPVRLKSKIYRTVVRLVALYGCECWSTTKALERVLHAMEMRMLEFTIGVTLKEKVSNDTVRSILGVAPITEKMKEVRLRWFGHVLRREEDSVAKTALKLDVSGVRPRGRPKIRWLDRVELDMIDARLCTADAMDRTKWKTRSRKAQEVMLMNPIVRQSWELSHDDVELTKKLGEGAFGEVHMGKLKLKSGSKVTVAVKLAKLEVLTKEQIKEIMHEARLMRHFDHPNIVKFYGVAAGQEPLMVIMELVDCGALDTYLQKSEQPMDKKNEMCLQAAWGLEYLHAKNVLHRDIAARNCLYGDHKVKISDFGLTREGTVYQMDPHKRVPIRWLAPETLKMAIYTQKTDVFSYGIMCWEIYNNGIEPYPGMTVAEVNQNVKEGYRMELPANVHPDIQNYIKNGRASPVGMIGLDTEVDERKRFDVGLKIQTIDTQWLNLLNTCQGLCRFQGRNLWRIHTIVCEERRKIIFGGNDLFDKAALPLLHFSYVVEYDFINDLLIFHA</sequence>
<dbReference type="CDD" id="cd00192">
    <property type="entry name" value="PTKc"/>
    <property type="match status" value="1"/>
</dbReference>
<evidence type="ECO:0000256" key="8">
    <source>
        <dbReference type="PROSITE-ProRule" id="PRU10141"/>
    </source>
</evidence>
<name>A0ABR1E0J3_NECAM</name>
<feature type="domain" description="Protein kinase" evidence="11">
    <location>
        <begin position="572"/>
        <end position="839"/>
    </location>
</feature>
<comment type="similarity">
    <text evidence="9">Belongs to the protein kinase superfamily. Tyr protein kinase family.</text>
</comment>
<dbReference type="PROSITE" id="PS50011">
    <property type="entry name" value="PROTEIN_KINASE_DOM"/>
    <property type="match status" value="1"/>
</dbReference>
<dbReference type="InterPro" id="IPR011009">
    <property type="entry name" value="Kinase-like_dom_sf"/>
</dbReference>
<keyword evidence="13" id="KW-1185">Reference proteome</keyword>
<gene>
    <name evidence="12" type="primary">Necator_chrV.g19336</name>
    <name evidence="12" type="ORF">RB195_014544</name>
</gene>
<comment type="catalytic activity">
    <reaction evidence="6 9">
        <text>L-tyrosyl-[protein] + ATP = O-phospho-L-tyrosyl-[protein] + ADP + H(+)</text>
        <dbReference type="Rhea" id="RHEA:10596"/>
        <dbReference type="Rhea" id="RHEA-COMP:10136"/>
        <dbReference type="Rhea" id="RHEA-COMP:20101"/>
        <dbReference type="ChEBI" id="CHEBI:15378"/>
        <dbReference type="ChEBI" id="CHEBI:30616"/>
        <dbReference type="ChEBI" id="CHEBI:46858"/>
        <dbReference type="ChEBI" id="CHEBI:61978"/>
        <dbReference type="ChEBI" id="CHEBI:456216"/>
        <dbReference type="EC" id="2.7.10.2"/>
    </reaction>
</comment>
<dbReference type="Pfam" id="PF00078">
    <property type="entry name" value="RVT_1"/>
    <property type="match status" value="1"/>
</dbReference>
<dbReference type="SMART" id="SM00219">
    <property type="entry name" value="TyrKc"/>
    <property type="match status" value="1"/>
</dbReference>
<dbReference type="EC" id="2.7.10.2" evidence="9"/>
<keyword evidence="7" id="KW-0727">SH2 domain</keyword>
<dbReference type="InterPro" id="IPR000719">
    <property type="entry name" value="Prot_kinase_dom"/>
</dbReference>
<keyword evidence="4 8" id="KW-0067">ATP-binding</keyword>
<evidence type="ECO:0000259" key="10">
    <source>
        <dbReference type="PROSITE" id="PS50001"/>
    </source>
</evidence>
<evidence type="ECO:0000256" key="5">
    <source>
        <dbReference type="ARBA" id="ARBA00023137"/>
    </source>
</evidence>
<dbReference type="PRINTS" id="PR00109">
    <property type="entry name" value="TYRKINASE"/>
</dbReference>
<evidence type="ECO:0000259" key="11">
    <source>
        <dbReference type="PROSITE" id="PS50011"/>
    </source>
</evidence>
<dbReference type="PROSITE" id="PS50001">
    <property type="entry name" value="SH2"/>
    <property type="match status" value="1"/>
</dbReference>
<dbReference type="Gene3D" id="3.30.200.20">
    <property type="entry name" value="Phosphorylase Kinase, domain 1"/>
    <property type="match status" value="1"/>
</dbReference>
<dbReference type="InterPro" id="IPR001245">
    <property type="entry name" value="Ser-Thr/Tyr_kinase_cat_dom"/>
</dbReference>
<comment type="caution">
    <text evidence="12">The sequence shown here is derived from an EMBL/GenBank/DDBJ whole genome shotgun (WGS) entry which is preliminary data.</text>
</comment>
<dbReference type="InterPro" id="IPR000980">
    <property type="entry name" value="SH2"/>
</dbReference>
<dbReference type="PANTHER" id="PTHR24418">
    <property type="entry name" value="TYROSINE-PROTEIN KINASE"/>
    <property type="match status" value="1"/>
</dbReference>
<dbReference type="InterPro" id="IPR017441">
    <property type="entry name" value="Protein_kinase_ATP_BS"/>
</dbReference>
<dbReference type="InterPro" id="IPR008266">
    <property type="entry name" value="Tyr_kinase_AS"/>
</dbReference>
<feature type="domain" description="SH2" evidence="10">
    <location>
        <begin position="13"/>
        <end position="115"/>
    </location>
</feature>
<dbReference type="Pfam" id="PF07714">
    <property type="entry name" value="PK_Tyr_Ser-Thr"/>
    <property type="match status" value="1"/>
</dbReference>
<keyword evidence="2 8" id="KW-0547">Nucleotide-binding</keyword>
<dbReference type="PROSITE" id="PS00109">
    <property type="entry name" value="PROTEIN_KINASE_TYR"/>
    <property type="match status" value="1"/>
</dbReference>
<keyword evidence="5 9" id="KW-0829">Tyrosine-protein kinase</keyword>
<keyword evidence="1 9" id="KW-0808">Transferase</keyword>
<accession>A0ABR1E0J3</accession>
<evidence type="ECO:0000256" key="4">
    <source>
        <dbReference type="ARBA" id="ARBA00022840"/>
    </source>
</evidence>
<dbReference type="InterPro" id="IPR020635">
    <property type="entry name" value="Tyr_kinase_cat_dom"/>
</dbReference>
<evidence type="ECO:0000256" key="6">
    <source>
        <dbReference type="ARBA" id="ARBA00051245"/>
    </source>
</evidence>
<dbReference type="SMART" id="SM00252">
    <property type="entry name" value="SH2"/>
    <property type="match status" value="1"/>
</dbReference>
<evidence type="ECO:0000313" key="12">
    <source>
        <dbReference type="EMBL" id="KAK6756207.1"/>
    </source>
</evidence>
<reference evidence="12 13" key="1">
    <citation type="submission" date="2023-08" db="EMBL/GenBank/DDBJ databases">
        <title>A Necator americanus chromosomal reference genome.</title>
        <authorList>
            <person name="Ilik V."/>
            <person name="Petrzelkova K.J."/>
            <person name="Pardy F."/>
            <person name="Fuh T."/>
            <person name="Niatou-Singa F.S."/>
            <person name="Gouil Q."/>
            <person name="Baker L."/>
            <person name="Ritchie M.E."/>
            <person name="Jex A.R."/>
            <person name="Gazzola D."/>
            <person name="Li H."/>
            <person name="Toshio Fujiwara R."/>
            <person name="Zhan B."/>
            <person name="Aroian R.V."/>
            <person name="Pafco B."/>
            <person name="Schwarz E.M."/>
        </authorList>
    </citation>
    <scope>NUCLEOTIDE SEQUENCE [LARGE SCALE GENOMIC DNA]</scope>
    <source>
        <strain evidence="12 13">Aroian</strain>
        <tissue evidence="12">Whole animal</tissue>
    </source>
</reference>
<dbReference type="SUPFAM" id="SSF55550">
    <property type="entry name" value="SH2 domain"/>
    <property type="match status" value="1"/>
</dbReference>
<dbReference type="EMBL" id="JAVFWL010000005">
    <property type="protein sequence ID" value="KAK6756207.1"/>
    <property type="molecule type" value="Genomic_DNA"/>
</dbReference>
<evidence type="ECO:0000256" key="1">
    <source>
        <dbReference type="ARBA" id="ARBA00022679"/>
    </source>
</evidence>
<dbReference type="InterPro" id="IPR043502">
    <property type="entry name" value="DNA/RNA_pol_sf"/>
</dbReference>
<dbReference type="PROSITE" id="PS00107">
    <property type="entry name" value="PROTEIN_KINASE_ATP"/>
    <property type="match status" value="1"/>
</dbReference>
<organism evidence="12 13">
    <name type="scientific">Necator americanus</name>
    <name type="common">Human hookworm</name>
    <dbReference type="NCBI Taxonomy" id="51031"/>
    <lineage>
        <taxon>Eukaryota</taxon>
        <taxon>Metazoa</taxon>
        <taxon>Ecdysozoa</taxon>
        <taxon>Nematoda</taxon>
        <taxon>Chromadorea</taxon>
        <taxon>Rhabditida</taxon>
        <taxon>Rhabditina</taxon>
        <taxon>Rhabditomorpha</taxon>
        <taxon>Strongyloidea</taxon>
        <taxon>Ancylostomatidae</taxon>
        <taxon>Bunostominae</taxon>
        <taxon>Necator</taxon>
    </lineage>
</organism>
<feature type="binding site" evidence="8">
    <location>
        <position position="604"/>
    </location>
    <ligand>
        <name>ATP</name>
        <dbReference type="ChEBI" id="CHEBI:30616"/>
    </ligand>
</feature>
<dbReference type="SUPFAM" id="SSF56672">
    <property type="entry name" value="DNA/RNA polymerases"/>
    <property type="match status" value="1"/>
</dbReference>
<dbReference type="InterPro" id="IPR036860">
    <property type="entry name" value="SH2_dom_sf"/>
</dbReference>
<protein>
    <recommendedName>
        <fullName evidence="9">Tyrosine-protein kinase</fullName>
        <ecNumber evidence="9">2.7.10.2</ecNumber>
    </recommendedName>
</protein>
<dbReference type="Gene3D" id="3.30.70.270">
    <property type="match status" value="1"/>
</dbReference>
<dbReference type="Proteomes" id="UP001303046">
    <property type="component" value="Unassembled WGS sequence"/>
</dbReference>
<evidence type="ECO:0000256" key="3">
    <source>
        <dbReference type="ARBA" id="ARBA00022777"/>
    </source>
</evidence>
<dbReference type="Pfam" id="PF00017">
    <property type="entry name" value="SH2"/>
    <property type="match status" value="1"/>
</dbReference>
<dbReference type="Gene3D" id="1.10.510.10">
    <property type="entry name" value="Transferase(Phosphotransferase) domain 1"/>
    <property type="match status" value="1"/>
</dbReference>
<keyword evidence="3 9" id="KW-0418">Kinase</keyword>
<evidence type="ECO:0000256" key="7">
    <source>
        <dbReference type="PROSITE-ProRule" id="PRU00191"/>
    </source>
</evidence>
<dbReference type="InterPro" id="IPR043128">
    <property type="entry name" value="Rev_trsase/Diguanyl_cyclase"/>
</dbReference>
<evidence type="ECO:0000256" key="2">
    <source>
        <dbReference type="ARBA" id="ARBA00022741"/>
    </source>
</evidence>
<dbReference type="InterPro" id="IPR000477">
    <property type="entry name" value="RT_dom"/>
</dbReference>
<proteinExistence type="inferred from homology"/>
<dbReference type="SUPFAM" id="SSF56112">
    <property type="entry name" value="Protein kinase-like (PK-like)"/>
    <property type="match status" value="1"/>
</dbReference>
<dbReference type="InterPro" id="IPR050198">
    <property type="entry name" value="Non-receptor_tyrosine_kinases"/>
</dbReference>
<evidence type="ECO:0000313" key="13">
    <source>
        <dbReference type="Proteomes" id="UP001303046"/>
    </source>
</evidence>
<dbReference type="InterPro" id="IPR035849">
    <property type="entry name" value="Fes/Fps/Fer_SH2"/>
</dbReference>
<dbReference type="Gene3D" id="3.30.505.10">
    <property type="entry name" value="SH2 domain"/>
    <property type="match status" value="1"/>
</dbReference>
<evidence type="ECO:0000256" key="9">
    <source>
        <dbReference type="RuleBase" id="RU362096"/>
    </source>
</evidence>
<dbReference type="CDD" id="cd10361">
    <property type="entry name" value="SH2_Fps_family"/>
    <property type="match status" value="1"/>
</dbReference>